<dbReference type="InterPro" id="IPR036965">
    <property type="entry name" value="Terpene_synth_N_sf"/>
</dbReference>
<dbReference type="PANTHER" id="PTHR31225">
    <property type="entry name" value="OS04G0344100 PROTEIN-RELATED"/>
    <property type="match status" value="1"/>
</dbReference>
<evidence type="ECO:0000256" key="4">
    <source>
        <dbReference type="ARBA" id="ARBA00023239"/>
    </source>
</evidence>
<dbReference type="InterPro" id="IPR050148">
    <property type="entry name" value="Terpene_synthase-like"/>
</dbReference>
<dbReference type="SUPFAM" id="SSF48576">
    <property type="entry name" value="Terpenoid synthases"/>
    <property type="match status" value="1"/>
</dbReference>
<evidence type="ECO:0000256" key="3">
    <source>
        <dbReference type="ARBA" id="ARBA00022842"/>
    </source>
</evidence>
<keyword evidence="3" id="KW-0460">Magnesium</keyword>
<feature type="domain" description="Terpene synthase N-terminal" evidence="5">
    <location>
        <begin position="72"/>
        <end position="201"/>
    </location>
</feature>
<evidence type="ECO:0000259" key="5">
    <source>
        <dbReference type="Pfam" id="PF01397"/>
    </source>
</evidence>
<dbReference type="Proteomes" id="UP000237347">
    <property type="component" value="Unassembled WGS sequence"/>
</dbReference>
<evidence type="ECO:0000313" key="7">
    <source>
        <dbReference type="EMBL" id="KAK7836603.1"/>
    </source>
</evidence>
<evidence type="ECO:0000259" key="6">
    <source>
        <dbReference type="Pfam" id="PF03936"/>
    </source>
</evidence>
<comment type="cofactor">
    <cofactor evidence="1">
        <name>Mg(2+)</name>
        <dbReference type="ChEBI" id="CHEBI:18420"/>
    </cofactor>
</comment>
<evidence type="ECO:0000256" key="1">
    <source>
        <dbReference type="ARBA" id="ARBA00001946"/>
    </source>
</evidence>
<dbReference type="InterPro" id="IPR008930">
    <property type="entry name" value="Terpenoid_cyclase/PrenylTrfase"/>
</dbReference>
<dbReference type="InterPro" id="IPR008949">
    <property type="entry name" value="Isoprenoid_synthase_dom_sf"/>
</dbReference>
<dbReference type="Pfam" id="PF03936">
    <property type="entry name" value="Terpene_synth_C"/>
    <property type="match status" value="1"/>
</dbReference>
<keyword evidence="4" id="KW-0456">Lyase</keyword>
<sequence>MALSTTAFFASSNPPVAPKRIPQTGNANPFSLTSLPSAPKWSIAHEQTLASTPLKRQNYGIQYDTGDFSLKHAKKLKVCRHLLRDLGENPVEGLKMIDAVQRLGIDYHFQEEIETILHRQYVESSAHDDCGQCLNELLLFGIDVFNCFKDKKGIFNKEVKEDINGLMGLFEASQLCIEGENTLVEAGDFSQQLLNEWMSHLDYNQAKVVGNTLRHPYHRSLARFMAKNFFDNIKETSGWFNDFQQLAKMDFNVVQSKYQKEIVQISKWWSDLGLAEELEFARDQPLKWYICSMACLTDPELSDQRIDLTKPISFIYIIDDIFDVHGTLEELTLFTEAINKWDFTGLEQLPEYMKICFNALSDITNEISHKIYQKHGWNPQDSLRKTWFASGHSPKSEEYLKNGVISSGVHVVLVHIFYLLGQHMTKETTDIVDSIPDIMSSVATILRLWDDLGSATDESQDGHDGSYIEYYMKEHQGSSLNEAREKVVNKISEAWKRLNKECLSPNPFPETFTKASLNLARLVPLLYSYDDNHSLPSLEAHMKSMFYESVSV</sequence>
<evidence type="ECO:0000256" key="2">
    <source>
        <dbReference type="ARBA" id="ARBA00022723"/>
    </source>
</evidence>
<dbReference type="GO" id="GO:0010333">
    <property type="term" value="F:terpene synthase activity"/>
    <property type="evidence" value="ECO:0007669"/>
    <property type="project" value="InterPro"/>
</dbReference>
<reference evidence="7 8" key="1">
    <citation type="journal article" date="2018" name="Sci. Data">
        <title>The draft genome sequence of cork oak.</title>
        <authorList>
            <person name="Ramos A.M."/>
            <person name="Usie A."/>
            <person name="Barbosa P."/>
            <person name="Barros P.M."/>
            <person name="Capote T."/>
            <person name="Chaves I."/>
            <person name="Simoes F."/>
            <person name="Abreu I."/>
            <person name="Carrasquinho I."/>
            <person name="Faro C."/>
            <person name="Guimaraes J.B."/>
            <person name="Mendonca D."/>
            <person name="Nobrega F."/>
            <person name="Rodrigues L."/>
            <person name="Saibo N.J.M."/>
            <person name="Varela M.C."/>
            <person name="Egas C."/>
            <person name="Matos J."/>
            <person name="Miguel C.M."/>
            <person name="Oliveira M.M."/>
            <person name="Ricardo C.P."/>
            <person name="Goncalves S."/>
        </authorList>
    </citation>
    <scope>NUCLEOTIDE SEQUENCE [LARGE SCALE GENOMIC DNA]</scope>
    <source>
        <strain evidence="8">cv. HL8</strain>
    </source>
</reference>
<dbReference type="SFLD" id="SFLDS00005">
    <property type="entry name" value="Isoprenoid_Synthase_Type_I"/>
    <property type="match status" value="1"/>
</dbReference>
<dbReference type="AlphaFoldDB" id="A0AAW0KD75"/>
<accession>A0AAW0KD75</accession>
<dbReference type="EMBL" id="PKMF04000349">
    <property type="protein sequence ID" value="KAK7836603.1"/>
    <property type="molecule type" value="Genomic_DNA"/>
</dbReference>
<keyword evidence="2" id="KW-0479">Metal-binding</keyword>
<protein>
    <submittedName>
        <fullName evidence="7">(3S,6E)-nerolidol synthase 2, chloroplastic/mitochondrial</fullName>
    </submittedName>
</protein>
<organism evidence="7 8">
    <name type="scientific">Quercus suber</name>
    <name type="common">Cork oak</name>
    <dbReference type="NCBI Taxonomy" id="58331"/>
    <lineage>
        <taxon>Eukaryota</taxon>
        <taxon>Viridiplantae</taxon>
        <taxon>Streptophyta</taxon>
        <taxon>Embryophyta</taxon>
        <taxon>Tracheophyta</taxon>
        <taxon>Spermatophyta</taxon>
        <taxon>Magnoliopsida</taxon>
        <taxon>eudicotyledons</taxon>
        <taxon>Gunneridae</taxon>
        <taxon>Pentapetalae</taxon>
        <taxon>rosids</taxon>
        <taxon>fabids</taxon>
        <taxon>Fagales</taxon>
        <taxon>Fagaceae</taxon>
        <taxon>Quercus</taxon>
    </lineage>
</organism>
<dbReference type="Pfam" id="PF01397">
    <property type="entry name" value="Terpene_synth"/>
    <property type="match status" value="1"/>
</dbReference>
<dbReference type="SUPFAM" id="SSF48239">
    <property type="entry name" value="Terpenoid cyclases/Protein prenyltransferases"/>
    <property type="match status" value="1"/>
</dbReference>
<dbReference type="InterPro" id="IPR001906">
    <property type="entry name" value="Terpene_synth_N"/>
</dbReference>
<dbReference type="InterPro" id="IPR005630">
    <property type="entry name" value="Terpene_synthase_metal-bd"/>
</dbReference>
<dbReference type="GO" id="GO:0000287">
    <property type="term" value="F:magnesium ion binding"/>
    <property type="evidence" value="ECO:0007669"/>
    <property type="project" value="InterPro"/>
</dbReference>
<dbReference type="Gene3D" id="1.50.10.130">
    <property type="entry name" value="Terpene synthase, N-terminal domain"/>
    <property type="match status" value="1"/>
</dbReference>
<comment type="caution">
    <text evidence="7">The sequence shown here is derived from an EMBL/GenBank/DDBJ whole genome shotgun (WGS) entry which is preliminary data.</text>
</comment>
<evidence type="ECO:0000313" key="8">
    <source>
        <dbReference type="Proteomes" id="UP000237347"/>
    </source>
</evidence>
<dbReference type="SFLD" id="SFLDG01019">
    <property type="entry name" value="Terpene_Cyclase_Like_1_C_Termi"/>
    <property type="match status" value="1"/>
</dbReference>
<keyword evidence="8" id="KW-1185">Reference proteome</keyword>
<feature type="domain" description="Terpene synthase metal-binding" evidence="6">
    <location>
        <begin position="271"/>
        <end position="496"/>
    </location>
</feature>
<dbReference type="PANTHER" id="PTHR31225:SF0">
    <property type="entry name" value="S-(+)-LINALOOL SYNTHASE, CHLOROPLASTIC"/>
    <property type="match status" value="1"/>
</dbReference>
<name>A0AAW0KD75_QUESU</name>
<dbReference type="Gene3D" id="1.10.600.10">
    <property type="entry name" value="Farnesyl Diphosphate Synthase"/>
    <property type="match status" value="1"/>
</dbReference>
<dbReference type="GO" id="GO:0016114">
    <property type="term" value="P:terpenoid biosynthetic process"/>
    <property type="evidence" value="ECO:0007669"/>
    <property type="project" value="InterPro"/>
</dbReference>
<proteinExistence type="predicted"/>
<dbReference type="InterPro" id="IPR034741">
    <property type="entry name" value="Terpene_cyclase-like_1_C"/>
</dbReference>
<gene>
    <name evidence="7" type="primary">NES2_1</name>
    <name evidence="7" type="ORF">CFP56_022342</name>
</gene>